<name>A0ACC0JLB9_CHOFU</name>
<protein>
    <submittedName>
        <fullName evidence="1">Uncharacterized protein</fullName>
    </submittedName>
</protein>
<evidence type="ECO:0000313" key="2">
    <source>
        <dbReference type="Proteomes" id="UP001064048"/>
    </source>
</evidence>
<organism evidence="1 2">
    <name type="scientific">Choristoneura fumiferana</name>
    <name type="common">Spruce budworm moth</name>
    <name type="synonym">Archips fumiferana</name>
    <dbReference type="NCBI Taxonomy" id="7141"/>
    <lineage>
        <taxon>Eukaryota</taxon>
        <taxon>Metazoa</taxon>
        <taxon>Ecdysozoa</taxon>
        <taxon>Arthropoda</taxon>
        <taxon>Hexapoda</taxon>
        <taxon>Insecta</taxon>
        <taxon>Pterygota</taxon>
        <taxon>Neoptera</taxon>
        <taxon>Endopterygota</taxon>
        <taxon>Lepidoptera</taxon>
        <taxon>Glossata</taxon>
        <taxon>Ditrysia</taxon>
        <taxon>Tortricoidea</taxon>
        <taxon>Tortricidae</taxon>
        <taxon>Tortricinae</taxon>
        <taxon>Choristoneura</taxon>
    </lineage>
</organism>
<reference evidence="1 2" key="1">
    <citation type="journal article" date="2022" name="Genome Biol. Evol.">
        <title>The Spruce Budworm Genome: Reconstructing the Evolutionary History of Antifreeze Proteins.</title>
        <authorList>
            <person name="Beliveau C."/>
            <person name="Gagne P."/>
            <person name="Picq S."/>
            <person name="Vernygora O."/>
            <person name="Keeling C.I."/>
            <person name="Pinkney K."/>
            <person name="Doucet D."/>
            <person name="Wen F."/>
            <person name="Johnston J.S."/>
            <person name="Maaroufi H."/>
            <person name="Boyle B."/>
            <person name="Laroche J."/>
            <person name="Dewar K."/>
            <person name="Juretic N."/>
            <person name="Blackburn G."/>
            <person name="Nisole A."/>
            <person name="Brunet B."/>
            <person name="Brandao M."/>
            <person name="Lumley L."/>
            <person name="Duan J."/>
            <person name="Quan G."/>
            <person name="Lucarotti C.J."/>
            <person name="Roe A.D."/>
            <person name="Sperling F.A.H."/>
            <person name="Levesque R.C."/>
            <person name="Cusson M."/>
        </authorList>
    </citation>
    <scope>NUCLEOTIDE SEQUENCE [LARGE SCALE GENOMIC DNA]</scope>
    <source>
        <strain evidence="1">Glfc:IPQL:Cfum</strain>
    </source>
</reference>
<proteinExistence type="predicted"/>
<evidence type="ECO:0000313" key="1">
    <source>
        <dbReference type="EMBL" id="KAI8424940.1"/>
    </source>
</evidence>
<dbReference type="Proteomes" id="UP001064048">
    <property type="component" value="Chromosome 11"/>
</dbReference>
<keyword evidence="2" id="KW-1185">Reference proteome</keyword>
<sequence length="140" mass="16120">MDETVLLLRKWSISEEIIKNFLDNDISIENFKDLTDTYLKELCPHIGQRIILRNNIQDLLESVATTEALSENTVYTNHESHSSARTNKEVSGDTKFYAESYKISFSSSYRVPVSCHLYPVNLLASMRSEVYRFMSSANLK</sequence>
<dbReference type="EMBL" id="CM046111">
    <property type="protein sequence ID" value="KAI8424940.1"/>
    <property type="molecule type" value="Genomic_DNA"/>
</dbReference>
<gene>
    <name evidence="1" type="ORF">MSG28_006852</name>
</gene>
<comment type="caution">
    <text evidence="1">The sequence shown here is derived from an EMBL/GenBank/DDBJ whole genome shotgun (WGS) entry which is preliminary data.</text>
</comment>
<accession>A0ACC0JLB9</accession>